<dbReference type="Gene3D" id="3.55.50.30">
    <property type="match status" value="1"/>
</dbReference>
<dbReference type="InterPro" id="IPR006860">
    <property type="entry name" value="FecR"/>
</dbReference>
<keyword evidence="5" id="KW-1185">Reference proteome</keyword>
<feature type="domain" description="FecR protein" evidence="2">
    <location>
        <begin position="175"/>
        <end position="259"/>
    </location>
</feature>
<gene>
    <name evidence="4" type="ORF">D8S85_14010</name>
</gene>
<reference evidence="4 5" key="1">
    <citation type="submission" date="2018-10" db="EMBL/GenBank/DDBJ databases">
        <title>Butyricimonas faecalis sp. nov., isolated from human faeces and emended description of the genus Butyricimonas.</title>
        <authorList>
            <person name="Le Roy T."/>
            <person name="Van der Smissen P."/>
            <person name="Paquot A."/>
            <person name="Delzenne N."/>
            <person name="Muccioli G."/>
            <person name="Collet J.-F."/>
            <person name="Cani P.D."/>
        </authorList>
    </citation>
    <scope>NUCLEOTIDE SEQUENCE [LARGE SCALE GENOMIC DNA]</scope>
    <source>
        <strain evidence="4 5">H184</strain>
    </source>
</reference>
<dbReference type="PANTHER" id="PTHR30273:SF2">
    <property type="entry name" value="PROTEIN FECR"/>
    <property type="match status" value="1"/>
</dbReference>
<dbReference type="AlphaFoldDB" id="A0A3Q9IQN7"/>
<dbReference type="Proteomes" id="UP000270673">
    <property type="component" value="Chromosome"/>
</dbReference>
<protein>
    <submittedName>
        <fullName evidence="4">FecR family protein</fullName>
    </submittedName>
</protein>
<dbReference type="PANTHER" id="PTHR30273">
    <property type="entry name" value="PERIPLASMIC SIGNAL SENSOR AND SIGMA FACTOR ACTIVATOR FECR-RELATED"/>
    <property type="match status" value="1"/>
</dbReference>
<sequence>MYICYFSKNKSLFYGSFSYFGLYMYKSIAMKMEKDIEKLLDGVKIPSDEEVEAAGMRFDRRIRRLRMRRRVIRVTGSVAAVLCCGFVFAFLWMNRGTKENIGVAEMPRVLKADHQIVVPTLILADGNKLNLKERKADSTVGKSNIRITDNRVIYDTMPAVREIVYNRLIIPTGFTYNITLADGTEVTLNAGSSLKYPETFVGKRREVELSGEAYFNVARSDVPFEISVGGSKIRVYGTRFNVKERARKAIETVLVEGKIGFKSPGHKEVRVSPGELVSYDMTSADVKVKPVDVLYATAWLDGVFRYRDKPLDLVLEDISTWYGVSFESRKGLDRIEVTMNLNRTTPIDEVVSFLEKITKCKFIKERGYYIVK</sequence>
<evidence type="ECO:0000259" key="2">
    <source>
        <dbReference type="Pfam" id="PF04773"/>
    </source>
</evidence>
<keyword evidence="1" id="KW-0472">Membrane</keyword>
<evidence type="ECO:0000313" key="4">
    <source>
        <dbReference type="EMBL" id="AZS30551.1"/>
    </source>
</evidence>
<dbReference type="InterPro" id="IPR012373">
    <property type="entry name" value="Ferrdict_sens_TM"/>
</dbReference>
<dbReference type="Pfam" id="PF04773">
    <property type="entry name" value="FecR"/>
    <property type="match status" value="1"/>
</dbReference>
<dbReference type="Gene3D" id="2.60.120.1440">
    <property type="match status" value="1"/>
</dbReference>
<evidence type="ECO:0000259" key="3">
    <source>
        <dbReference type="Pfam" id="PF16344"/>
    </source>
</evidence>
<evidence type="ECO:0000313" key="5">
    <source>
        <dbReference type="Proteomes" id="UP000270673"/>
    </source>
</evidence>
<dbReference type="InterPro" id="IPR032508">
    <property type="entry name" value="FecR_C"/>
</dbReference>
<organism evidence="4 5">
    <name type="scientific">Butyricimonas faecalis</name>
    <dbReference type="NCBI Taxonomy" id="2093856"/>
    <lineage>
        <taxon>Bacteria</taxon>
        <taxon>Pseudomonadati</taxon>
        <taxon>Bacteroidota</taxon>
        <taxon>Bacteroidia</taxon>
        <taxon>Bacteroidales</taxon>
        <taxon>Odoribacteraceae</taxon>
        <taxon>Butyricimonas</taxon>
    </lineage>
</organism>
<accession>A0A3Q9IQN7</accession>
<keyword evidence="1" id="KW-1133">Transmembrane helix</keyword>
<dbReference type="EMBL" id="CP032819">
    <property type="protein sequence ID" value="AZS30551.1"/>
    <property type="molecule type" value="Genomic_DNA"/>
</dbReference>
<dbReference type="GO" id="GO:0016989">
    <property type="term" value="F:sigma factor antagonist activity"/>
    <property type="evidence" value="ECO:0007669"/>
    <property type="project" value="TreeGrafter"/>
</dbReference>
<dbReference type="Pfam" id="PF16344">
    <property type="entry name" value="FecR_C"/>
    <property type="match status" value="1"/>
</dbReference>
<dbReference type="KEGG" id="buy:D8S85_14010"/>
<evidence type="ECO:0000256" key="1">
    <source>
        <dbReference type="SAM" id="Phobius"/>
    </source>
</evidence>
<feature type="domain" description="Protein FecR C-terminal" evidence="3">
    <location>
        <begin position="304"/>
        <end position="367"/>
    </location>
</feature>
<name>A0A3Q9IQN7_9BACT</name>
<proteinExistence type="predicted"/>
<feature type="transmembrane region" description="Helical" evidence="1">
    <location>
        <begin position="71"/>
        <end position="93"/>
    </location>
</feature>
<keyword evidence="1" id="KW-0812">Transmembrane</keyword>